<comment type="caution">
    <text evidence="1">The sequence shown here is derived from an EMBL/GenBank/DDBJ whole genome shotgun (WGS) entry which is preliminary data.</text>
</comment>
<dbReference type="AlphaFoldDB" id="A0A9X4KIE7"/>
<accession>A0A9X4KIE7</accession>
<sequence length="156" mass="16745">MSDGGGGILLTPLAGYYDGSTSKSTAWDPNFIPTNIMSGKTIFGLTGTAIQGKRYAAGTASTHTSVIFTRIDGTLQNMAKLDVTGLNFTPRAVIIYDQNGYFCTALQTDAPVYSGNQVFLASGTYMLLISPASVFAGGFSLPVSQWDILYYWYAFE</sequence>
<proteinExistence type="predicted"/>
<evidence type="ECO:0000313" key="2">
    <source>
        <dbReference type="Proteomes" id="UP001153387"/>
    </source>
</evidence>
<dbReference type="EMBL" id="JAPDHZ010000003">
    <property type="protein sequence ID" value="MDG0792762.1"/>
    <property type="molecule type" value="Genomic_DNA"/>
</dbReference>
<reference evidence="1 2" key="1">
    <citation type="submission" date="2022-10" db="EMBL/GenBank/DDBJ databases">
        <title>Comparative genomic analysis of Cohnella hashimotonis sp. nov., isolated from the International Space Station.</title>
        <authorList>
            <person name="Simpson A."/>
            <person name="Venkateswaran K."/>
        </authorList>
    </citation>
    <scope>NUCLEOTIDE SEQUENCE [LARGE SCALE GENOMIC DNA]</scope>
    <source>
        <strain evidence="1 2">DSM 18997</strain>
    </source>
</reference>
<name>A0A9X4KIE7_9BACL</name>
<organism evidence="1 2">
    <name type="scientific">Cohnella ginsengisoli</name>
    <dbReference type="NCBI Taxonomy" id="425004"/>
    <lineage>
        <taxon>Bacteria</taxon>
        <taxon>Bacillati</taxon>
        <taxon>Bacillota</taxon>
        <taxon>Bacilli</taxon>
        <taxon>Bacillales</taxon>
        <taxon>Paenibacillaceae</taxon>
        <taxon>Cohnella</taxon>
    </lineage>
</organism>
<dbReference type="Proteomes" id="UP001153387">
    <property type="component" value="Unassembled WGS sequence"/>
</dbReference>
<protein>
    <submittedName>
        <fullName evidence="1">Uncharacterized protein</fullName>
    </submittedName>
</protein>
<dbReference type="RefSeq" id="WP_277566525.1">
    <property type="nucleotide sequence ID" value="NZ_JAPDHZ010000003.1"/>
</dbReference>
<keyword evidence="2" id="KW-1185">Reference proteome</keyword>
<gene>
    <name evidence="1" type="ORF">OMP38_19205</name>
</gene>
<evidence type="ECO:0000313" key="1">
    <source>
        <dbReference type="EMBL" id="MDG0792762.1"/>
    </source>
</evidence>